<dbReference type="InterPro" id="IPR013011">
    <property type="entry name" value="PTS_EIIB_2"/>
</dbReference>
<dbReference type="SUPFAM" id="SSF52794">
    <property type="entry name" value="PTS system IIB component-like"/>
    <property type="match status" value="1"/>
</dbReference>
<dbReference type="CDD" id="cd05566">
    <property type="entry name" value="PTS_IIB_galactitol"/>
    <property type="match status" value="1"/>
</dbReference>
<sequence>MGQRKKIVVACGSGVATSKSVAERVKELCKQRKIDVETLAVDFRSVKSHLKDADLFISIAPYDPTDYGVPVVSGIPFMTGIGMDKAMDEIEKILKNAK</sequence>
<evidence type="ECO:0000313" key="4">
    <source>
        <dbReference type="Proteomes" id="UP000001552"/>
    </source>
</evidence>
<keyword evidence="1" id="KW-0808">Transferase</keyword>
<organism evidence="3 4">
    <name type="scientific">Thermoanaerobacter italicus (strain DSM 9252 / Ab9)</name>
    <dbReference type="NCBI Taxonomy" id="580331"/>
    <lineage>
        <taxon>Bacteria</taxon>
        <taxon>Bacillati</taxon>
        <taxon>Bacillota</taxon>
        <taxon>Clostridia</taxon>
        <taxon>Thermoanaerobacterales</taxon>
        <taxon>Thermoanaerobacteraceae</taxon>
        <taxon>Thermoanaerobacter</taxon>
    </lineage>
</organism>
<dbReference type="KEGG" id="tit:Thit_0499"/>
<dbReference type="EMBL" id="CP001936">
    <property type="protein sequence ID" value="ADD01803.1"/>
    <property type="molecule type" value="Genomic_DNA"/>
</dbReference>
<dbReference type="GO" id="GO:0008982">
    <property type="term" value="F:protein-N(PI)-phosphohistidine-sugar phosphotransferase activity"/>
    <property type="evidence" value="ECO:0007669"/>
    <property type="project" value="InterPro"/>
</dbReference>
<evidence type="ECO:0000256" key="1">
    <source>
        <dbReference type="ARBA" id="ARBA00022679"/>
    </source>
</evidence>
<dbReference type="Gene3D" id="3.40.50.2300">
    <property type="match status" value="1"/>
</dbReference>
<proteinExistence type="predicted"/>
<dbReference type="AlphaFoldDB" id="D3T771"/>
<keyword evidence="4" id="KW-1185">Reference proteome</keyword>
<protein>
    <submittedName>
        <fullName evidence="3">Phosphotransferase system lactose/cellobiose-specific IIB subunit</fullName>
    </submittedName>
</protein>
<dbReference type="Pfam" id="PF02302">
    <property type="entry name" value="PTS_IIB"/>
    <property type="match status" value="1"/>
</dbReference>
<name>D3T771_THEIA</name>
<dbReference type="PROSITE" id="PS51099">
    <property type="entry name" value="PTS_EIIB_TYPE_2"/>
    <property type="match status" value="1"/>
</dbReference>
<dbReference type="HOGENOM" id="CLU_159248_3_3_9"/>
<dbReference type="RefSeq" id="WP_012994626.1">
    <property type="nucleotide sequence ID" value="NC_013921.1"/>
</dbReference>
<dbReference type="Proteomes" id="UP000001552">
    <property type="component" value="Chromosome"/>
</dbReference>
<dbReference type="InterPro" id="IPR003501">
    <property type="entry name" value="PTS_EIIB_2/3"/>
</dbReference>
<feature type="domain" description="PTS EIIB type-2" evidence="2">
    <location>
        <begin position="5"/>
        <end position="98"/>
    </location>
</feature>
<dbReference type="eggNOG" id="COG3414">
    <property type="taxonomic scope" value="Bacteria"/>
</dbReference>
<reference evidence="3" key="1">
    <citation type="submission" date="2010-02" db="EMBL/GenBank/DDBJ databases">
        <title>Complete sequence of Thermoanaerobacter italicus Ab9.</title>
        <authorList>
            <consortium name="US DOE Joint Genome Institute"/>
            <person name="Lucas S."/>
            <person name="Copeland A."/>
            <person name="Lapidus A."/>
            <person name="Cheng J.-F."/>
            <person name="Bruce D."/>
            <person name="Goodwin L."/>
            <person name="Pitluck S."/>
            <person name="Chertkov O."/>
            <person name="Detter J.C."/>
            <person name="Han C."/>
            <person name="Tapia R."/>
            <person name="Land M."/>
            <person name="Hauser L."/>
            <person name="Kyrpides N."/>
            <person name="Mikhailova N."/>
            <person name="Hemme C.L."/>
            <person name="Woyke T."/>
        </authorList>
    </citation>
    <scope>NUCLEOTIDE SEQUENCE [LARGE SCALE GENOMIC DNA]</scope>
    <source>
        <strain evidence="3">Ab9</strain>
    </source>
</reference>
<accession>D3T771</accession>
<evidence type="ECO:0000313" key="3">
    <source>
        <dbReference type="EMBL" id="ADD01803.1"/>
    </source>
</evidence>
<evidence type="ECO:0000259" key="2">
    <source>
        <dbReference type="PROSITE" id="PS51099"/>
    </source>
</evidence>
<dbReference type="InterPro" id="IPR036095">
    <property type="entry name" value="PTS_EIIB-like_sf"/>
</dbReference>
<dbReference type="GO" id="GO:0009401">
    <property type="term" value="P:phosphoenolpyruvate-dependent sugar phosphotransferase system"/>
    <property type="evidence" value="ECO:0007669"/>
    <property type="project" value="InterPro"/>
</dbReference>
<gene>
    <name evidence="3" type="ordered locus">Thit_0499</name>
</gene>